<reference evidence="3 4" key="1">
    <citation type="submission" date="2019-05" db="EMBL/GenBank/DDBJ databases">
        <title>Mikania micrantha, genome provides insights into the molecular mechanism of rapid growth.</title>
        <authorList>
            <person name="Liu B."/>
        </authorList>
    </citation>
    <scope>NUCLEOTIDE SEQUENCE [LARGE SCALE GENOMIC DNA]</scope>
    <source>
        <strain evidence="3">NLD-2019</strain>
        <tissue evidence="3">Leaf</tissue>
    </source>
</reference>
<keyword evidence="4" id="KW-1185">Reference proteome</keyword>
<gene>
    <name evidence="3" type="ORF">E3N88_23613</name>
</gene>
<dbReference type="InterPro" id="IPR049163">
    <property type="entry name" value="Pif1-like_2B_dom"/>
</dbReference>
<feature type="compositionally biased region" description="Basic and acidic residues" evidence="1">
    <location>
        <begin position="10"/>
        <end position="20"/>
    </location>
</feature>
<dbReference type="Proteomes" id="UP000326396">
    <property type="component" value="Linkage Group LG2"/>
</dbReference>
<comment type="caution">
    <text evidence="3">The sequence shown here is derived from an EMBL/GenBank/DDBJ whole genome shotgun (WGS) entry which is preliminary data.</text>
</comment>
<dbReference type="AlphaFoldDB" id="A0A5N6NDU1"/>
<evidence type="ECO:0000313" key="3">
    <source>
        <dbReference type="EMBL" id="KAD4586012.1"/>
    </source>
</evidence>
<dbReference type="InterPro" id="IPR027417">
    <property type="entry name" value="P-loop_NTPase"/>
</dbReference>
<feature type="domain" description="DNA helicase Pif1-like 2B" evidence="2">
    <location>
        <begin position="112"/>
        <end position="158"/>
    </location>
</feature>
<dbReference type="Pfam" id="PF21530">
    <property type="entry name" value="Pif1_2B_dom"/>
    <property type="match status" value="1"/>
</dbReference>
<protein>
    <recommendedName>
        <fullName evidence="2">DNA helicase Pif1-like 2B domain-containing protein</fullName>
    </recommendedName>
</protein>
<organism evidence="3 4">
    <name type="scientific">Mikania micrantha</name>
    <name type="common">bitter vine</name>
    <dbReference type="NCBI Taxonomy" id="192012"/>
    <lineage>
        <taxon>Eukaryota</taxon>
        <taxon>Viridiplantae</taxon>
        <taxon>Streptophyta</taxon>
        <taxon>Embryophyta</taxon>
        <taxon>Tracheophyta</taxon>
        <taxon>Spermatophyta</taxon>
        <taxon>Magnoliopsida</taxon>
        <taxon>eudicotyledons</taxon>
        <taxon>Gunneridae</taxon>
        <taxon>Pentapetalae</taxon>
        <taxon>asterids</taxon>
        <taxon>campanulids</taxon>
        <taxon>Asterales</taxon>
        <taxon>Asteraceae</taxon>
        <taxon>Asteroideae</taxon>
        <taxon>Heliantheae alliance</taxon>
        <taxon>Eupatorieae</taxon>
        <taxon>Mikania</taxon>
    </lineage>
</organism>
<dbReference type="OrthoDB" id="1920387at2759"/>
<sequence>MAIGDGTIGKPDDKDPTNTRHIDIPERYLIPFKEGSLMTLIHFIYDNDTLLHPTPAALCGKAIICPTNEHIEDINSMIIKIVPSTSVTYTSTDNVIPLTGSQGDIKVLYPLEYLNLLNFSGLPPHSLELKLNAPIILFRNINPKEGLRNGTRMIITQLLPRLVEARIMTGKFIGHRV</sequence>
<accession>A0A5N6NDU1</accession>
<evidence type="ECO:0000313" key="4">
    <source>
        <dbReference type="Proteomes" id="UP000326396"/>
    </source>
</evidence>
<evidence type="ECO:0000256" key="1">
    <source>
        <dbReference type="SAM" id="MobiDB-lite"/>
    </source>
</evidence>
<feature type="region of interest" description="Disordered" evidence="1">
    <location>
        <begin position="1"/>
        <end position="20"/>
    </location>
</feature>
<dbReference type="PANTHER" id="PTHR10492">
    <property type="match status" value="1"/>
</dbReference>
<dbReference type="SUPFAM" id="SSF52540">
    <property type="entry name" value="P-loop containing nucleoside triphosphate hydrolases"/>
    <property type="match status" value="1"/>
</dbReference>
<name>A0A5N6NDU1_9ASTR</name>
<dbReference type="EMBL" id="SZYD01000012">
    <property type="protein sequence ID" value="KAD4586012.1"/>
    <property type="molecule type" value="Genomic_DNA"/>
</dbReference>
<proteinExistence type="predicted"/>
<dbReference type="PANTHER" id="PTHR10492:SF96">
    <property type="entry name" value="ATP-DEPENDENT DNA HELICASE"/>
    <property type="match status" value="1"/>
</dbReference>
<evidence type="ECO:0000259" key="2">
    <source>
        <dbReference type="Pfam" id="PF21530"/>
    </source>
</evidence>